<keyword evidence="2" id="KW-0472">Membrane</keyword>
<keyword evidence="2" id="KW-1133">Transmembrane helix</keyword>
<evidence type="ECO:0000313" key="4">
    <source>
        <dbReference type="Proteomes" id="UP001139095"/>
    </source>
</evidence>
<protein>
    <submittedName>
        <fullName evidence="3">Uncharacterized protein</fullName>
    </submittedName>
</protein>
<evidence type="ECO:0000256" key="1">
    <source>
        <dbReference type="SAM" id="Coils"/>
    </source>
</evidence>
<proteinExistence type="predicted"/>
<dbReference type="Proteomes" id="UP001139095">
    <property type="component" value="Unassembled WGS sequence"/>
</dbReference>
<evidence type="ECO:0000256" key="2">
    <source>
        <dbReference type="SAM" id="Phobius"/>
    </source>
</evidence>
<feature type="coiled-coil region" evidence="1">
    <location>
        <begin position="69"/>
        <end position="96"/>
    </location>
</feature>
<comment type="caution">
    <text evidence="3">The sequence shown here is derived from an EMBL/GenBank/DDBJ whole genome shotgun (WGS) entry which is preliminary data.</text>
</comment>
<dbReference type="EMBL" id="JAJATW010000049">
    <property type="protein sequence ID" value="MCB5163184.1"/>
    <property type="molecule type" value="Genomic_DNA"/>
</dbReference>
<accession>A0A9X1LFV9</accession>
<name>A0A9X1LFV9_9GAMM</name>
<evidence type="ECO:0000313" key="3">
    <source>
        <dbReference type="EMBL" id="MCB5163184.1"/>
    </source>
</evidence>
<keyword evidence="1" id="KW-0175">Coiled coil</keyword>
<dbReference type="AlphaFoldDB" id="A0A9X1LFV9"/>
<keyword evidence="4" id="KW-1185">Reference proteome</keyword>
<sequence>MSFGLEVMVRSALSHIGDLIAVSLTDFPAWPANTDRLSVASDLAAIIASVATFFAAIYAYKSFATGPTRQRQQHKLERSTESLKELSRTYEKIMLEFFRYCKQTVDTQASKGFSHSNSGKFMDDYLEHFERLLQMQDRFMDNLSSYKSAYSSHKCILGEDTINVYSDENILTFYEDFTKDKRQLNNNDVHRIAMFHKDGTTKIEKLFTNLYKI</sequence>
<reference evidence="3" key="1">
    <citation type="submission" date="2021-10" db="EMBL/GenBank/DDBJ databases">
        <title>Marinomonas pontica sp. nov., isolated from the Black Sea.</title>
        <authorList>
            <person name="Zhao L.-H."/>
            <person name="Xue J.-H."/>
        </authorList>
    </citation>
    <scope>NUCLEOTIDE SEQUENCE</scope>
    <source>
        <strain evidence="3">E8</strain>
    </source>
</reference>
<feature type="transmembrane region" description="Helical" evidence="2">
    <location>
        <begin position="43"/>
        <end position="60"/>
    </location>
</feature>
<dbReference type="RefSeq" id="WP_226755519.1">
    <property type="nucleotide sequence ID" value="NZ_JAJATW010000049.1"/>
</dbReference>
<keyword evidence="2" id="KW-0812">Transmembrane</keyword>
<gene>
    <name evidence="3" type="ORF">LG368_15085</name>
</gene>
<organism evidence="3 4">
    <name type="scientific">Marinomonas algarum</name>
    <dbReference type="NCBI Taxonomy" id="2883105"/>
    <lineage>
        <taxon>Bacteria</taxon>
        <taxon>Pseudomonadati</taxon>
        <taxon>Pseudomonadota</taxon>
        <taxon>Gammaproteobacteria</taxon>
        <taxon>Oceanospirillales</taxon>
        <taxon>Oceanospirillaceae</taxon>
        <taxon>Marinomonas</taxon>
    </lineage>
</organism>